<feature type="region of interest" description="Disordered" evidence="1">
    <location>
        <begin position="364"/>
        <end position="398"/>
    </location>
</feature>
<feature type="compositionally biased region" description="Pro residues" evidence="1">
    <location>
        <begin position="72"/>
        <end position="83"/>
    </location>
</feature>
<name>A0ABR1FYH6_AURAN</name>
<sequence>MSSRSGARRAAARLARGRARARRAPPRSPPRGLLAADDDADDDDGESFEEAAAQAWLAKRRTYGGDYDDLPEQPPPRPAPAKKPPPKKRAPKRPPEPLLYDVASCARRLAEALYKVGERLFACVDADFREMPLRVRRPPVHLDVQRLEVFQNKLHEAANGVAARFLGDLEAAARADLSARPQASLADADVDLDALLEDGAELELRTLLSAVSQATRSAWTRRRRDKREAPIVPRSKRWRTDLLHRHPPCSRKGCLVCSARAKRDLEAQMALGLRPNAGPREFWDVISKTQDAVDTDETLEADLELSLPAVLPAIEAQMWRVVLLVRCHDRKLGLRLNRDESQRKLLDLRLYELVFLYLRNVARAPAPGDEPPPSPPRSRPGSPSRGAPPTLADLDDRDFDATLEFVDRRHD</sequence>
<protein>
    <submittedName>
        <fullName evidence="2">Uncharacterized protein</fullName>
    </submittedName>
</protein>
<keyword evidence="3" id="KW-1185">Reference proteome</keyword>
<feature type="compositionally biased region" description="Basic residues" evidence="1">
    <location>
        <begin position="1"/>
        <end position="25"/>
    </location>
</feature>
<feature type="region of interest" description="Disordered" evidence="1">
    <location>
        <begin position="63"/>
        <end position="97"/>
    </location>
</feature>
<feature type="compositionally biased region" description="Pro residues" evidence="1">
    <location>
        <begin position="368"/>
        <end position="378"/>
    </location>
</feature>
<dbReference type="Proteomes" id="UP001363151">
    <property type="component" value="Unassembled WGS sequence"/>
</dbReference>
<feature type="region of interest" description="Disordered" evidence="1">
    <location>
        <begin position="1"/>
        <end position="51"/>
    </location>
</feature>
<evidence type="ECO:0000313" key="3">
    <source>
        <dbReference type="Proteomes" id="UP001363151"/>
    </source>
</evidence>
<dbReference type="EMBL" id="JBBJCI010000203">
    <property type="protein sequence ID" value="KAK7241323.1"/>
    <property type="molecule type" value="Genomic_DNA"/>
</dbReference>
<accession>A0ABR1FYH6</accession>
<evidence type="ECO:0000313" key="2">
    <source>
        <dbReference type="EMBL" id="KAK7241323.1"/>
    </source>
</evidence>
<gene>
    <name evidence="2" type="ORF">SO694_00050219</name>
</gene>
<feature type="compositionally biased region" description="Low complexity" evidence="1">
    <location>
        <begin position="379"/>
        <end position="389"/>
    </location>
</feature>
<organism evidence="2 3">
    <name type="scientific">Aureococcus anophagefferens</name>
    <name type="common">Harmful bloom alga</name>
    <dbReference type="NCBI Taxonomy" id="44056"/>
    <lineage>
        <taxon>Eukaryota</taxon>
        <taxon>Sar</taxon>
        <taxon>Stramenopiles</taxon>
        <taxon>Ochrophyta</taxon>
        <taxon>Pelagophyceae</taxon>
        <taxon>Pelagomonadales</taxon>
        <taxon>Pelagomonadaceae</taxon>
        <taxon>Aureococcus</taxon>
    </lineage>
</organism>
<proteinExistence type="predicted"/>
<feature type="compositionally biased region" description="Acidic residues" evidence="1">
    <location>
        <begin position="36"/>
        <end position="49"/>
    </location>
</feature>
<comment type="caution">
    <text evidence="2">The sequence shown here is derived from an EMBL/GenBank/DDBJ whole genome shotgun (WGS) entry which is preliminary data.</text>
</comment>
<reference evidence="2 3" key="1">
    <citation type="submission" date="2024-03" db="EMBL/GenBank/DDBJ databases">
        <title>Aureococcus anophagefferens CCMP1851 and Kratosvirus quantuckense: Draft genome of a second virus-susceptible host strain in the model system.</title>
        <authorList>
            <person name="Chase E."/>
            <person name="Truchon A.R."/>
            <person name="Schepens W."/>
            <person name="Wilhelm S.W."/>
        </authorList>
    </citation>
    <scope>NUCLEOTIDE SEQUENCE [LARGE SCALE GENOMIC DNA]</scope>
    <source>
        <strain evidence="2 3">CCMP1851</strain>
    </source>
</reference>
<evidence type="ECO:0000256" key="1">
    <source>
        <dbReference type="SAM" id="MobiDB-lite"/>
    </source>
</evidence>